<dbReference type="EMBL" id="BGOW01000026">
    <property type="protein sequence ID" value="GBL46711.1"/>
    <property type="molecule type" value="Genomic_DNA"/>
</dbReference>
<dbReference type="Proteomes" id="UP000286806">
    <property type="component" value="Unassembled WGS sequence"/>
</dbReference>
<proteinExistence type="predicted"/>
<dbReference type="RefSeq" id="WP_189836396.1">
    <property type="nucleotide sequence ID" value="NZ_BGOW01000026.1"/>
</dbReference>
<dbReference type="AlphaFoldDB" id="A0A401JGE2"/>
<gene>
    <name evidence="1" type="ORF">SFMTTN_2536</name>
</gene>
<evidence type="ECO:0000313" key="1">
    <source>
        <dbReference type="EMBL" id="GBL46711.1"/>
    </source>
</evidence>
<reference evidence="1 2" key="1">
    <citation type="journal article" date="2019" name="Front. Microbiol.">
        <title>Genomes of Neutrophilic Sulfur-Oxidizing Chemolithoautotrophs Representing 9 Proteobacterial Species From 8 Genera.</title>
        <authorList>
            <person name="Watanabe T."/>
            <person name="Kojima H."/>
            <person name="Umezawa K."/>
            <person name="Hori C."/>
            <person name="Takasuka T.E."/>
            <person name="Kato Y."/>
            <person name="Fukui M."/>
        </authorList>
    </citation>
    <scope>NUCLEOTIDE SEQUENCE [LARGE SCALE GENOMIC DNA]</scope>
    <source>
        <strain evidence="1 2">TTN</strain>
    </source>
</reference>
<organism evidence="1 2">
    <name type="scientific">Sulfuriferula multivorans</name>
    <dbReference type="NCBI Taxonomy" id="1559896"/>
    <lineage>
        <taxon>Bacteria</taxon>
        <taxon>Pseudomonadati</taxon>
        <taxon>Pseudomonadota</taxon>
        <taxon>Betaproteobacteria</taxon>
        <taxon>Nitrosomonadales</taxon>
        <taxon>Sulfuricellaceae</taxon>
        <taxon>Sulfuriferula</taxon>
    </lineage>
</organism>
<dbReference type="InterPro" id="IPR053205">
    <property type="entry name" value="GHMP_kinase_L-arabinokinase"/>
</dbReference>
<dbReference type="PANTHER" id="PTHR38134">
    <property type="entry name" value="SLR1395 PROTEIN"/>
    <property type="match status" value="1"/>
</dbReference>
<dbReference type="PANTHER" id="PTHR38134:SF2">
    <property type="entry name" value="GALACTOKINASE"/>
    <property type="match status" value="1"/>
</dbReference>
<evidence type="ECO:0000313" key="2">
    <source>
        <dbReference type="Proteomes" id="UP000286806"/>
    </source>
</evidence>
<dbReference type="Gene3D" id="3.40.50.2000">
    <property type="entry name" value="Glycogen Phosphorylase B"/>
    <property type="match status" value="2"/>
</dbReference>
<evidence type="ECO:0008006" key="3">
    <source>
        <dbReference type="Google" id="ProtNLM"/>
    </source>
</evidence>
<dbReference type="SUPFAM" id="SSF53756">
    <property type="entry name" value="UDP-Glycosyltransferase/glycogen phosphorylase"/>
    <property type="match status" value="1"/>
</dbReference>
<sequence length="360" mass="39180">MHIWFDISFHGYGHLSQAAEVINACAIQHPDLRLTVKCAAPRAVIARRIRAPFIHIQSASDVTMAMVSAVEVDADASARGYQAFHRDWARHVADYTALLRHAVPDVVLANVAYLPLAAAKRAGIPAAGLCSLNWADIYAHYCGGRPEAAEILGEMRAAYAGAERFIRLEPAMPMHDLPNRVAVGPVAQYGQSQRAHINGQLGLNPDEKLVLVNMGGMHFRPPMESWPRLPGVTWLVQQDWRVQHADAHAFEPLGMAFVDLLASCDAVIGKPGYGLFTEAAVNGVPLLYLSREDWPEESYLVGWLVRNGRCLEVSAAAIASGELESDLAALWAQPSPPPVRSNGAQQVVKIIAEMLQNPAV</sequence>
<comment type="caution">
    <text evidence="1">The sequence shown here is derived from an EMBL/GenBank/DDBJ whole genome shotgun (WGS) entry which is preliminary data.</text>
</comment>
<keyword evidence="2" id="KW-1185">Reference proteome</keyword>
<protein>
    <recommendedName>
        <fullName evidence="3">Glycosyltransferase</fullName>
    </recommendedName>
</protein>
<name>A0A401JGE2_9PROT</name>
<accession>A0A401JGE2</accession>